<gene>
    <name evidence="2" type="ORF">L5515_003364</name>
</gene>
<keyword evidence="1" id="KW-1133">Transmembrane helix</keyword>
<evidence type="ECO:0000313" key="3">
    <source>
        <dbReference type="Proteomes" id="UP000829354"/>
    </source>
</evidence>
<evidence type="ECO:0000256" key="1">
    <source>
        <dbReference type="SAM" id="Phobius"/>
    </source>
</evidence>
<keyword evidence="1" id="KW-0472">Membrane</keyword>
<reference evidence="2 3" key="1">
    <citation type="submission" date="2022-04" db="EMBL/GenBank/DDBJ databases">
        <title>Chromosome-level reference genomes for two strains of Caenorhabditis briggsae: an improved platform for comparative genomics.</title>
        <authorList>
            <person name="Stevens L."/>
            <person name="Andersen E."/>
        </authorList>
    </citation>
    <scope>NUCLEOTIDE SEQUENCE [LARGE SCALE GENOMIC DNA]</scope>
    <source>
        <strain evidence="2">VX34</strain>
        <tissue evidence="2">Whole-organism</tissue>
    </source>
</reference>
<feature type="transmembrane region" description="Helical" evidence="1">
    <location>
        <begin position="57"/>
        <end position="74"/>
    </location>
</feature>
<keyword evidence="1" id="KW-0812">Transmembrane</keyword>
<protein>
    <submittedName>
        <fullName evidence="2">Uncharacterized protein</fullName>
    </submittedName>
</protein>
<sequence>MLYSPKWRNEKGLFVFVFGFPIFNILVFLASLLLIWILKKILNALFGFCHLTNERKWRIWLGIGYIGCLLFGFLPRIRALWAGDLKGDLLITINVSMLLECKRCDLGYSTYRTPRILKEYFLQLQSLLILPRP</sequence>
<evidence type="ECO:0000313" key="2">
    <source>
        <dbReference type="EMBL" id="UMM21876.1"/>
    </source>
</evidence>
<name>A0AAE9JBV8_CAEBR</name>
<keyword evidence="3" id="KW-1185">Reference proteome</keyword>
<accession>A0AAE9JBV8</accession>
<organism evidence="2 3">
    <name type="scientific">Caenorhabditis briggsae</name>
    <dbReference type="NCBI Taxonomy" id="6238"/>
    <lineage>
        <taxon>Eukaryota</taxon>
        <taxon>Metazoa</taxon>
        <taxon>Ecdysozoa</taxon>
        <taxon>Nematoda</taxon>
        <taxon>Chromadorea</taxon>
        <taxon>Rhabditida</taxon>
        <taxon>Rhabditina</taxon>
        <taxon>Rhabditomorpha</taxon>
        <taxon>Rhabditoidea</taxon>
        <taxon>Rhabditidae</taxon>
        <taxon>Peloderinae</taxon>
        <taxon>Caenorhabditis</taxon>
    </lineage>
</organism>
<dbReference type="Proteomes" id="UP000829354">
    <property type="component" value="Chromosome III"/>
</dbReference>
<feature type="transmembrane region" description="Helical" evidence="1">
    <location>
        <begin position="12"/>
        <end position="37"/>
    </location>
</feature>
<dbReference type="AlphaFoldDB" id="A0AAE9JBV8"/>
<proteinExistence type="predicted"/>
<dbReference type="EMBL" id="CP092622">
    <property type="protein sequence ID" value="UMM21876.1"/>
    <property type="molecule type" value="Genomic_DNA"/>
</dbReference>